<keyword evidence="5" id="KW-1185">Reference proteome</keyword>
<dbReference type="GO" id="GO:0003676">
    <property type="term" value="F:nucleic acid binding"/>
    <property type="evidence" value="ECO:0007669"/>
    <property type="project" value="InterPro"/>
</dbReference>
<dbReference type="InterPro" id="IPR001878">
    <property type="entry name" value="Znf_CCHC"/>
</dbReference>
<dbReference type="EnsemblPlants" id="evm.model.10.433">
    <property type="protein sequence ID" value="cds.evm.model.10.433"/>
    <property type="gene ID" value="evm.TU.10.433"/>
</dbReference>
<accession>A0A803QNS6</accession>
<dbReference type="InterPro" id="IPR025836">
    <property type="entry name" value="Zn_knuckle_CX2CX4HX4C"/>
</dbReference>
<evidence type="ECO:0000313" key="5">
    <source>
        <dbReference type="Proteomes" id="UP000596661"/>
    </source>
</evidence>
<keyword evidence="1" id="KW-0863">Zinc-finger</keyword>
<feature type="region of interest" description="Disordered" evidence="2">
    <location>
        <begin position="403"/>
        <end position="425"/>
    </location>
</feature>
<feature type="domain" description="CCHC-type" evidence="3">
    <location>
        <begin position="189"/>
        <end position="202"/>
    </location>
</feature>
<evidence type="ECO:0000256" key="2">
    <source>
        <dbReference type="SAM" id="MobiDB-lite"/>
    </source>
</evidence>
<organism evidence="4 5">
    <name type="scientific">Cannabis sativa</name>
    <name type="common">Hemp</name>
    <name type="synonym">Marijuana</name>
    <dbReference type="NCBI Taxonomy" id="3483"/>
    <lineage>
        <taxon>Eukaryota</taxon>
        <taxon>Viridiplantae</taxon>
        <taxon>Streptophyta</taxon>
        <taxon>Embryophyta</taxon>
        <taxon>Tracheophyta</taxon>
        <taxon>Spermatophyta</taxon>
        <taxon>Magnoliopsida</taxon>
        <taxon>eudicotyledons</taxon>
        <taxon>Gunneridae</taxon>
        <taxon>Pentapetalae</taxon>
        <taxon>rosids</taxon>
        <taxon>fabids</taxon>
        <taxon>Rosales</taxon>
        <taxon>Cannabaceae</taxon>
        <taxon>Cannabis</taxon>
    </lineage>
</organism>
<keyword evidence="1" id="KW-0862">Zinc</keyword>
<dbReference type="Proteomes" id="UP000596661">
    <property type="component" value="Unassembled WGS sequence"/>
</dbReference>
<evidence type="ECO:0000259" key="3">
    <source>
        <dbReference type="PROSITE" id="PS50158"/>
    </source>
</evidence>
<dbReference type="AlphaFoldDB" id="A0A803QNS6"/>
<dbReference type="OMA" id="WGEFIRI"/>
<evidence type="ECO:0000256" key="1">
    <source>
        <dbReference type="PROSITE-ProRule" id="PRU00047"/>
    </source>
</evidence>
<proteinExistence type="predicted"/>
<dbReference type="PROSITE" id="PS50158">
    <property type="entry name" value="ZF_CCHC"/>
    <property type="match status" value="1"/>
</dbReference>
<feature type="compositionally biased region" description="Polar residues" evidence="2">
    <location>
        <begin position="403"/>
        <end position="419"/>
    </location>
</feature>
<protein>
    <recommendedName>
        <fullName evidence="3">CCHC-type domain-containing protein</fullName>
    </recommendedName>
</protein>
<dbReference type="EMBL" id="UZAU01000801">
    <property type="status" value="NOT_ANNOTATED_CDS"/>
    <property type="molecule type" value="Genomic_DNA"/>
</dbReference>
<keyword evidence="1" id="KW-0479">Metal-binding</keyword>
<reference evidence="4" key="1">
    <citation type="submission" date="2021-03" db="UniProtKB">
        <authorList>
            <consortium name="EnsemblPlants"/>
        </authorList>
    </citation>
    <scope>IDENTIFICATION</scope>
</reference>
<evidence type="ECO:0000313" key="4">
    <source>
        <dbReference type="EnsemblPlants" id="cds.evm.model.10.433"/>
    </source>
</evidence>
<sequence>MLSSEEPNPKMCSSSLSQMEELLDRTSKLTVTDEDGWEINKAGEKDIGKSCLIGRLCTMKNFTRALLKSILCRLWNLGENDWDLKIKKNTDNAIFLILSFKENIDLSGLGIYNIPVKAITKTNMARLAGMAGEVIDVQEPEVNRIAVNGFFKFKVQSSIQSKIFSGFLFPHEGRRRWLQFKYDRLPYMCFRCGLIGHEMRQCAINPIMVTKEDGQTTMAYGSWLKVDNIGRIESTKREDTMKNSQPEGLEAINHQSIPKMVHQTNEREDFTYNNNTQSGTLPITPNINNYNQLNMCVEEPNLTPNFHAICNEMVEETTPTITRMNKDQEEQGIRKRSGAAVKKEAVLNAMEERACKAKLMEPETYIQDSTGILFDIPITYESGSCSQNKGSCDKRRKFVPKTTNCQRKTQGGQEVTTKQLKGDLGSGSRFEVFNGDVSQLCDSNSEQIIEATNSAS</sequence>
<dbReference type="Gramene" id="evm.model.10.433">
    <property type="protein sequence ID" value="cds.evm.model.10.433"/>
    <property type="gene ID" value="evm.TU.10.433"/>
</dbReference>
<dbReference type="GO" id="GO:0008270">
    <property type="term" value="F:zinc ion binding"/>
    <property type="evidence" value="ECO:0007669"/>
    <property type="project" value="UniProtKB-KW"/>
</dbReference>
<dbReference type="Pfam" id="PF14392">
    <property type="entry name" value="zf-CCHC_4"/>
    <property type="match status" value="1"/>
</dbReference>
<name>A0A803QNS6_CANSA</name>